<evidence type="ECO:0000256" key="2">
    <source>
        <dbReference type="ARBA" id="ARBA00022763"/>
    </source>
</evidence>
<evidence type="ECO:0000256" key="1">
    <source>
        <dbReference type="ARBA" id="ARBA00022722"/>
    </source>
</evidence>
<evidence type="ECO:0000256" key="6">
    <source>
        <dbReference type="PIRSR" id="PIRSR610347-1"/>
    </source>
</evidence>
<keyword evidence="10" id="KW-1185">Reference proteome</keyword>
<dbReference type="Gene3D" id="3.30.870.10">
    <property type="entry name" value="Endonuclease Chain A"/>
    <property type="match status" value="1"/>
</dbReference>
<gene>
    <name evidence="9" type="ORF">LMG28138_04880</name>
</gene>
<sequence length="637" mass="70346">MTTKALMPQWKALNQPAESNQGRLLGALLTTFDSPDAGVLIESYLPGWLGLEGICVDEGGDRLRYFAELEDALRRLKGRIVIISSPGTAHISADGWIWNYIRRYEVGAERQATQHAKLWMFHRAATQADGAETLEIVVSSANLTRDGLRGQIQSAWRCVVPLDATGADARARSWGCLPSFLAALGQSAGMDRQQGIEPWQALLRRCVCPVGVDFVGSVPGSHSADTLGRRETAWGAVGLRMLWTNATGRQLAIVAPTIGQWTRAGFSQWAETAGVSPKRLSLGWIRSEHPWAWRNGWTLDASSEAALSDAGVRWREVPVPTDDEEWQSPFCAEHPKRDLRWSHAKLYLLRAGQSRKMLVTSANLSQAAWGKPSGDHGLKIRNFELGVAFSTADSFSDRLHDNAYTRHTCEVPYEQDEELPIAWLGAEWDGNVLRIVCRTRDELSGQVEIAAARDTRLHRCDVDWNPGESAQATIAWPAASQPAPLAVHVKTTNGAPRTVTVLDTRSGEDGDFLCSEFDESLLSDALDDLLEERYGYQPLGGHGGTVRKGPPPADGPPPAGTYAVPAWLDARRRFLLIDNWFKALVEADEQARPFILDDGKRIQRRWMVAAETISDQSIASAARIAAEELEMRIRKYS</sequence>
<dbReference type="Proteomes" id="UP000494115">
    <property type="component" value="Unassembled WGS sequence"/>
</dbReference>
<evidence type="ECO:0000256" key="3">
    <source>
        <dbReference type="ARBA" id="ARBA00022801"/>
    </source>
</evidence>
<protein>
    <submittedName>
        <fullName evidence="9">Uncharacterized protein</fullName>
    </submittedName>
</protein>
<dbReference type="EMBL" id="CADIKM010000038">
    <property type="protein sequence ID" value="CAB3800656.1"/>
    <property type="molecule type" value="Genomic_DNA"/>
</dbReference>
<evidence type="ECO:0000313" key="10">
    <source>
        <dbReference type="Proteomes" id="UP000494115"/>
    </source>
</evidence>
<evidence type="ECO:0000256" key="8">
    <source>
        <dbReference type="PIRSR" id="PIRSR610347-3"/>
    </source>
</evidence>
<keyword evidence="5" id="KW-0234">DNA repair</keyword>
<dbReference type="InterPro" id="IPR010347">
    <property type="entry name" value="Tdp1"/>
</dbReference>
<dbReference type="GO" id="GO:0004527">
    <property type="term" value="F:exonuclease activity"/>
    <property type="evidence" value="ECO:0007669"/>
    <property type="project" value="UniProtKB-KW"/>
</dbReference>
<dbReference type="RefSeq" id="WP_175107496.1">
    <property type="nucleotide sequence ID" value="NZ_CADIKM010000038.1"/>
</dbReference>
<organism evidence="9 10">
    <name type="scientific">Pararobbsia alpina</name>
    <dbReference type="NCBI Taxonomy" id="621374"/>
    <lineage>
        <taxon>Bacteria</taxon>
        <taxon>Pseudomonadati</taxon>
        <taxon>Pseudomonadota</taxon>
        <taxon>Betaproteobacteria</taxon>
        <taxon>Burkholderiales</taxon>
        <taxon>Burkholderiaceae</taxon>
        <taxon>Pararobbsia</taxon>
    </lineage>
</organism>
<reference evidence="9 10" key="1">
    <citation type="submission" date="2020-04" db="EMBL/GenBank/DDBJ databases">
        <authorList>
            <person name="De Canck E."/>
        </authorList>
    </citation>
    <scope>NUCLEOTIDE SEQUENCE [LARGE SCALE GENOMIC DNA]</scope>
    <source>
        <strain evidence="9 10">LMG 28138</strain>
    </source>
</reference>
<dbReference type="Pfam" id="PF06087">
    <property type="entry name" value="Tyr-DNA_phospho"/>
    <property type="match status" value="2"/>
</dbReference>
<dbReference type="GO" id="GO:0006281">
    <property type="term" value="P:DNA repair"/>
    <property type="evidence" value="ECO:0007669"/>
    <property type="project" value="UniProtKB-KW"/>
</dbReference>
<evidence type="ECO:0000313" key="9">
    <source>
        <dbReference type="EMBL" id="CAB3800656.1"/>
    </source>
</evidence>
<feature type="binding site" evidence="7">
    <location>
        <position position="345"/>
    </location>
    <ligand>
        <name>substrate</name>
    </ligand>
</feature>
<keyword evidence="1" id="KW-0540">Nuclease</keyword>
<dbReference type="PANTHER" id="PTHR12415:SF0">
    <property type="entry name" value="TYROSYL-DNA PHOSPHODIESTERASE 1"/>
    <property type="match status" value="1"/>
</dbReference>
<feature type="site" description="Interaction with DNA" evidence="8">
    <location>
        <position position="365"/>
    </location>
</feature>
<proteinExistence type="predicted"/>
<evidence type="ECO:0000256" key="5">
    <source>
        <dbReference type="ARBA" id="ARBA00023204"/>
    </source>
</evidence>
<evidence type="ECO:0000256" key="4">
    <source>
        <dbReference type="ARBA" id="ARBA00022839"/>
    </source>
</evidence>
<dbReference type="GO" id="GO:0003690">
    <property type="term" value="F:double-stranded DNA binding"/>
    <property type="evidence" value="ECO:0007669"/>
    <property type="project" value="TreeGrafter"/>
</dbReference>
<accession>A0A6S7BHK5</accession>
<keyword evidence="3" id="KW-0378">Hydrolase</keyword>
<evidence type="ECO:0000256" key="7">
    <source>
        <dbReference type="PIRSR" id="PIRSR610347-2"/>
    </source>
</evidence>
<dbReference type="AlphaFoldDB" id="A0A6S7BHK5"/>
<dbReference type="PANTHER" id="PTHR12415">
    <property type="entry name" value="TYROSYL-DNA PHOSPHODIESTERASE 1"/>
    <property type="match status" value="1"/>
</dbReference>
<keyword evidence="4" id="KW-0269">Exonuclease</keyword>
<dbReference type="GO" id="GO:0003697">
    <property type="term" value="F:single-stranded DNA binding"/>
    <property type="evidence" value="ECO:0007669"/>
    <property type="project" value="TreeGrafter"/>
</dbReference>
<keyword evidence="2" id="KW-0227">DNA damage</keyword>
<feature type="active site" description="Proton donor/acceptor" evidence="6">
    <location>
        <position position="343"/>
    </location>
</feature>
<dbReference type="GO" id="GO:0017005">
    <property type="term" value="F:3'-tyrosyl-DNA phosphodiesterase activity"/>
    <property type="evidence" value="ECO:0007669"/>
    <property type="project" value="TreeGrafter"/>
</dbReference>
<name>A0A6S7BHK5_9BURK</name>
<dbReference type="SUPFAM" id="SSF56024">
    <property type="entry name" value="Phospholipase D/nuclease"/>
    <property type="match status" value="1"/>
</dbReference>